<feature type="transmembrane region" description="Helical" evidence="1">
    <location>
        <begin position="383"/>
        <end position="401"/>
    </location>
</feature>
<name>A0A6N7RR19_9ACTN</name>
<proteinExistence type="predicted"/>
<feature type="transmembrane region" description="Helical" evidence="1">
    <location>
        <begin position="593"/>
        <end position="618"/>
    </location>
</feature>
<feature type="transmembrane region" description="Helical" evidence="1">
    <location>
        <begin position="436"/>
        <end position="464"/>
    </location>
</feature>
<feature type="transmembrane region" description="Helical" evidence="1">
    <location>
        <begin position="183"/>
        <end position="203"/>
    </location>
</feature>
<keyword evidence="1" id="KW-0472">Membrane</keyword>
<dbReference type="AlphaFoldDB" id="A0A6N7RR19"/>
<dbReference type="EMBL" id="VTFY01000013">
    <property type="protein sequence ID" value="MRX83666.1"/>
    <property type="molecule type" value="Genomic_DNA"/>
</dbReference>
<organism evidence="2 3">
    <name type="scientific">Eggerthella guodeyinii</name>
    <dbReference type="NCBI Taxonomy" id="2690837"/>
    <lineage>
        <taxon>Bacteria</taxon>
        <taxon>Bacillati</taxon>
        <taxon>Actinomycetota</taxon>
        <taxon>Coriobacteriia</taxon>
        <taxon>Eggerthellales</taxon>
        <taxon>Eggerthellaceae</taxon>
        <taxon>Eggerthella</taxon>
    </lineage>
</organism>
<dbReference type="RefSeq" id="WP_154334464.1">
    <property type="nucleotide sequence ID" value="NZ_VTFY01000013.1"/>
</dbReference>
<dbReference type="InterPro" id="IPR018674">
    <property type="entry name" value="DUF2142_membrane"/>
</dbReference>
<feature type="transmembrane region" description="Helical" evidence="1">
    <location>
        <begin position="329"/>
        <end position="347"/>
    </location>
</feature>
<evidence type="ECO:0000313" key="2">
    <source>
        <dbReference type="EMBL" id="MRX83666.1"/>
    </source>
</evidence>
<feature type="transmembrane region" description="Helical" evidence="1">
    <location>
        <begin position="359"/>
        <end position="377"/>
    </location>
</feature>
<feature type="transmembrane region" description="Helical" evidence="1">
    <location>
        <begin position="79"/>
        <end position="102"/>
    </location>
</feature>
<keyword evidence="3" id="KW-1185">Reference proteome</keyword>
<feature type="transmembrane region" description="Helical" evidence="1">
    <location>
        <begin position="12"/>
        <end position="33"/>
    </location>
</feature>
<feature type="transmembrane region" description="Helical" evidence="1">
    <location>
        <begin position="114"/>
        <end position="136"/>
    </location>
</feature>
<feature type="transmembrane region" description="Helical" evidence="1">
    <location>
        <begin position="39"/>
        <end position="58"/>
    </location>
</feature>
<feature type="transmembrane region" description="Helical" evidence="1">
    <location>
        <begin position="476"/>
        <end position="498"/>
    </location>
</feature>
<reference evidence="3" key="1">
    <citation type="submission" date="2019-08" db="EMBL/GenBank/DDBJ databases">
        <title>Arthrobacter sp. nov., isolated from plateau pika and Tibetan wild ass.</title>
        <authorList>
            <person name="Ge Y."/>
        </authorList>
    </citation>
    <scope>NUCLEOTIDE SEQUENCE [LARGE SCALE GENOMIC DNA]</scope>
    <source>
        <strain evidence="3">HF-4214</strain>
    </source>
</reference>
<accession>A0A6N7RR19</accession>
<keyword evidence="1" id="KW-1133">Transmembrane helix</keyword>
<protein>
    <submittedName>
        <fullName evidence="2">DUF2142 domain-containing protein</fullName>
    </submittedName>
</protein>
<evidence type="ECO:0000256" key="1">
    <source>
        <dbReference type="SAM" id="Phobius"/>
    </source>
</evidence>
<dbReference type="Pfam" id="PF09913">
    <property type="entry name" value="DUF2142"/>
    <property type="match status" value="1"/>
</dbReference>
<feature type="transmembrane region" description="Helical" evidence="1">
    <location>
        <begin position="156"/>
        <end position="177"/>
    </location>
</feature>
<feature type="transmembrane region" description="Helical" evidence="1">
    <location>
        <begin position="630"/>
        <end position="647"/>
    </location>
</feature>
<feature type="transmembrane region" description="Helical" evidence="1">
    <location>
        <begin position="659"/>
        <end position="679"/>
    </location>
</feature>
<sequence length="685" mass="75283">MLKLMNDSPRQHRLFVGSMAATAAMLFLVGLVLSSSHSAGAMAMYAVVAGALLAIEFTTWHLFGVRNDSQLFGKMDAKLLLKLLVASLAAALFLEGATLFGARSMSVLSVQDWNFARVAIFFILAYAGGLVVLVFLKRNPFDFVRGFFIRFTPKKFFVLAATILAVAGVSAALSAMLSRTFGYAYLPVFLFFCAVIGCVAYFVAFARRSKDRPECFFLIVALFLGSFLVMTFPAETNISWDDQIHYKRSLALSYVMDSEYSDADATLLDPLRDDGDLGRPYVGDLWVEQGDVWSESEVDAYHDQLNLVYESGGYYPLEGFTTAPAGETIVSYSTLGYIPSAFGLWLGRLLHLPFDSIVTLGRWMSLLSYCLISFVAIKVIPVKKVLLCAIALLPTNLFLAANFSYDPWLVSFLFLAIALVVKALCSPEVPLSNRAWIGTLLVFFVALGPKAVYFPLIGLLLLYPKTKFSSARRRKLFVASVIALGIIVVASFLLPFIASSGGGAGDLRGGSGVNSSEQTRFILSNPLGYAEVLFSFLANNYLTLFGSNEYTITFSYLGNLQSSLPWISGLPVVLLLIIALTDSDSVSRKVARVPYAIWMAFLFVVSVCLIATSLYISFTPVGYGTVNGCQPRYLLPLLFPLFVFCFNPRMKNEMNRVTYNLIALSFSAIPVVLCCWYLVASKVMA</sequence>
<keyword evidence="1" id="KW-0812">Transmembrane</keyword>
<feature type="transmembrane region" description="Helical" evidence="1">
    <location>
        <begin position="563"/>
        <end position="581"/>
    </location>
</feature>
<gene>
    <name evidence="2" type="ORF">GJG86_14375</name>
</gene>
<feature type="transmembrane region" description="Helical" evidence="1">
    <location>
        <begin position="215"/>
        <end position="234"/>
    </location>
</feature>
<comment type="caution">
    <text evidence="2">The sequence shown here is derived from an EMBL/GenBank/DDBJ whole genome shotgun (WGS) entry which is preliminary data.</text>
</comment>
<dbReference type="Proteomes" id="UP000438093">
    <property type="component" value="Unassembled WGS sequence"/>
</dbReference>
<evidence type="ECO:0000313" key="3">
    <source>
        <dbReference type="Proteomes" id="UP000438093"/>
    </source>
</evidence>
<feature type="transmembrane region" description="Helical" evidence="1">
    <location>
        <begin position="408"/>
        <end position="424"/>
    </location>
</feature>